<evidence type="ECO:0000256" key="9">
    <source>
        <dbReference type="ARBA" id="ARBA00023315"/>
    </source>
</evidence>
<dbReference type="Gene3D" id="3.40.630.30">
    <property type="match status" value="1"/>
</dbReference>
<dbReference type="GO" id="GO:1990189">
    <property type="term" value="F:protein N-terminal-serine acetyltransferase activity"/>
    <property type="evidence" value="ECO:0007669"/>
    <property type="project" value="UniProtKB-EC"/>
</dbReference>
<dbReference type="InterPro" id="IPR016181">
    <property type="entry name" value="Acyl_CoA_acyltransferase"/>
</dbReference>
<keyword evidence="6" id="KW-0963">Cytoplasm</keyword>
<evidence type="ECO:0000256" key="11">
    <source>
        <dbReference type="ARBA" id="ARBA00049524"/>
    </source>
</evidence>
<dbReference type="Pfam" id="PF00583">
    <property type="entry name" value="Acetyltransf_1"/>
    <property type="match status" value="1"/>
</dbReference>
<dbReference type="GO" id="GO:0005737">
    <property type="term" value="C:cytoplasm"/>
    <property type="evidence" value="ECO:0007669"/>
    <property type="project" value="UniProtKB-SubCell"/>
</dbReference>
<gene>
    <name evidence="13" type="ORF">BN9_031250</name>
</gene>
<evidence type="ECO:0000256" key="8">
    <source>
        <dbReference type="ARBA" id="ARBA00023242"/>
    </source>
</evidence>
<dbReference type="AlphaFoldDB" id="A0A024G7Q2"/>
<evidence type="ECO:0000313" key="13">
    <source>
        <dbReference type="EMBL" id="CCI42341.1"/>
    </source>
</evidence>
<evidence type="ECO:0000256" key="1">
    <source>
        <dbReference type="ARBA" id="ARBA00004123"/>
    </source>
</evidence>
<dbReference type="InParanoid" id="A0A024G7Q2"/>
<dbReference type="InterPro" id="IPR039949">
    <property type="entry name" value="NAA40"/>
</dbReference>
<evidence type="ECO:0000256" key="7">
    <source>
        <dbReference type="ARBA" id="ARBA00022679"/>
    </source>
</evidence>
<dbReference type="InterPro" id="IPR000182">
    <property type="entry name" value="GNAT_dom"/>
</dbReference>
<comment type="subcellular location">
    <subcellularLocation>
        <location evidence="2">Cytoplasm</location>
    </subcellularLocation>
    <subcellularLocation>
        <location evidence="1">Nucleus</location>
    </subcellularLocation>
</comment>
<evidence type="ECO:0000256" key="3">
    <source>
        <dbReference type="ARBA" id="ARBA00008870"/>
    </source>
</evidence>
<dbReference type="PANTHER" id="PTHR20531">
    <property type="entry name" value="N-ALPHA-ACETYLTRANSFERASE 40"/>
    <property type="match status" value="1"/>
</dbReference>
<dbReference type="EMBL" id="CAIX01000032">
    <property type="protein sequence ID" value="CCI42341.1"/>
    <property type="molecule type" value="Genomic_DNA"/>
</dbReference>
<evidence type="ECO:0000256" key="2">
    <source>
        <dbReference type="ARBA" id="ARBA00004496"/>
    </source>
</evidence>
<comment type="similarity">
    <text evidence="3">Belongs to the acetyltransferase family. NAA40 subfamily.</text>
</comment>
<evidence type="ECO:0000256" key="4">
    <source>
        <dbReference type="ARBA" id="ARBA00012950"/>
    </source>
</evidence>
<dbReference type="STRING" id="65357.A0A024G7Q2"/>
<feature type="domain" description="N-acetyltransferase" evidence="12">
    <location>
        <begin position="93"/>
        <end position="249"/>
    </location>
</feature>
<dbReference type="GO" id="GO:0043998">
    <property type="term" value="F:histone H2A acetyltransferase activity"/>
    <property type="evidence" value="ECO:0007669"/>
    <property type="project" value="InterPro"/>
</dbReference>
<dbReference type="Proteomes" id="UP000053237">
    <property type="component" value="Unassembled WGS sequence"/>
</dbReference>
<comment type="caution">
    <text evidence="13">The sequence shown here is derived from an EMBL/GenBank/DDBJ whole genome shotgun (WGS) entry which is preliminary data.</text>
</comment>
<dbReference type="PROSITE" id="PS51186">
    <property type="entry name" value="GNAT"/>
    <property type="match status" value="1"/>
</dbReference>
<protein>
    <recommendedName>
        <fullName evidence="5">N-alpha-acetyltransferase 40</fullName>
        <ecNumber evidence="4">2.3.1.257</ecNumber>
    </recommendedName>
</protein>
<proteinExistence type="inferred from homology"/>
<evidence type="ECO:0000256" key="6">
    <source>
        <dbReference type="ARBA" id="ARBA00022490"/>
    </source>
</evidence>
<reference evidence="13 14" key="1">
    <citation type="submission" date="2012-05" db="EMBL/GenBank/DDBJ databases">
        <title>Recombination and specialization in a pathogen metapopulation.</title>
        <authorList>
            <person name="Gardiner A."/>
            <person name="Kemen E."/>
            <person name="Schultz-Larsen T."/>
            <person name="MacLean D."/>
            <person name="Van Oosterhout C."/>
            <person name="Jones J.D.G."/>
        </authorList>
    </citation>
    <scope>NUCLEOTIDE SEQUENCE [LARGE SCALE GENOMIC DNA]</scope>
    <source>
        <strain evidence="13 14">Ac Nc2</strain>
    </source>
</reference>
<evidence type="ECO:0000313" key="14">
    <source>
        <dbReference type="Proteomes" id="UP000053237"/>
    </source>
</evidence>
<comment type="catalytic activity">
    <reaction evidence="11">
        <text>N-terminal L-seryl-[histone H4] + acetyl-CoA = N-terminal N(alpha)-acetyl-L-seryl-[histone H4] + CoA + H(+)</text>
        <dbReference type="Rhea" id="RHEA:50596"/>
        <dbReference type="Rhea" id="RHEA-COMP:12740"/>
        <dbReference type="Rhea" id="RHEA-COMP:12743"/>
        <dbReference type="ChEBI" id="CHEBI:15378"/>
        <dbReference type="ChEBI" id="CHEBI:57287"/>
        <dbReference type="ChEBI" id="CHEBI:57288"/>
        <dbReference type="ChEBI" id="CHEBI:64738"/>
        <dbReference type="ChEBI" id="CHEBI:83690"/>
        <dbReference type="EC" id="2.3.1.257"/>
    </reaction>
</comment>
<evidence type="ECO:0000256" key="10">
    <source>
        <dbReference type="ARBA" id="ARBA00047821"/>
    </source>
</evidence>
<comment type="catalytic activity">
    <reaction evidence="10">
        <text>N-terminal L-seryl-[histone H2A] + acetyl-CoA = N-terminal N(alpha)-acetyl-L-seryl-[histone H2A] + CoA + H(+)</text>
        <dbReference type="Rhea" id="RHEA:50600"/>
        <dbReference type="Rhea" id="RHEA-COMP:12742"/>
        <dbReference type="Rhea" id="RHEA-COMP:12744"/>
        <dbReference type="ChEBI" id="CHEBI:15378"/>
        <dbReference type="ChEBI" id="CHEBI:57287"/>
        <dbReference type="ChEBI" id="CHEBI:57288"/>
        <dbReference type="ChEBI" id="CHEBI:64738"/>
        <dbReference type="ChEBI" id="CHEBI:83690"/>
        <dbReference type="EC" id="2.3.1.257"/>
    </reaction>
</comment>
<dbReference type="CDD" id="cd04301">
    <property type="entry name" value="NAT_SF"/>
    <property type="match status" value="1"/>
</dbReference>
<dbReference type="GO" id="GO:0005634">
    <property type="term" value="C:nucleus"/>
    <property type="evidence" value="ECO:0007669"/>
    <property type="project" value="UniProtKB-SubCell"/>
</dbReference>
<keyword evidence="9" id="KW-0012">Acyltransferase</keyword>
<dbReference type="EC" id="2.3.1.257" evidence="4"/>
<accession>A0A024G7Q2</accession>
<organism evidence="13 14">
    <name type="scientific">Albugo candida</name>
    <dbReference type="NCBI Taxonomy" id="65357"/>
    <lineage>
        <taxon>Eukaryota</taxon>
        <taxon>Sar</taxon>
        <taxon>Stramenopiles</taxon>
        <taxon>Oomycota</taxon>
        <taxon>Peronosporomycetes</taxon>
        <taxon>Albuginales</taxon>
        <taxon>Albuginaceae</taxon>
        <taxon>Albugo</taxon>
    </lineage>
</organism>
<dbReference type="GO" id="GO:0010485">
    <property type="term" value="F:histone H4 acetyltransferase activity"/>
    <property type="evidence" value="ECO:0007669"/>
    <property type="project" value="InterPro"/>
</dbReference>
<keyword evidence="7" id="KW-0808">Transferase</keyword>
<dbReference type="SUPFAM" id="SSF55729">
    <property type="entry name" value="Acyl-CoA N-acyltransferases (Nat)"/>
    <property type="match status" value="1"/>
</dbReference>
<evidence type="ECO:0000256" key="5">
    <source>
        <dbReference type="ARBA" id="ARBA00015043"/>
    </source>
</evidence>
<name>A0A024G7Q2_9STRA</name>
<keyword evidence="14" id="KW-1185">Reference proteome</keyword>
<sequence length="253" mass="29153">MPTGKKYYNSVLSVKMAPTSRNKKIKSKTNGAIVQKHKCPSSSQVTYANSVTNVMEAFTAFKTLHVKKKPRQEHIVFDLQDYHAEDLSSNLRDTIFNLFEDNMKELYVKYADGGYDAGQKYDELFEESARYLLVWTRSEENACARDTEIATTNLCAFVHFRFVEEDNASIMYLYELQVCKSAQRMGLGKHLMQVLMLIGNSLKMDMLVLTVFKENYAAMDFYKKLNFEIDETSPSFCGDDSQSYEILSRSLQR</sequence>
<keyword evidence="8" id="KW-0539">Nucleus</keyword>
<dbReference type="PANTHER" id="PTHR20531:SF1">
    <property type="entry name" value="N-ALPHA-ACETYLTRANSFERASE 40"/>
    <property type="match status" value="1"/>
</dbReference>
<dbReference type="OrthoDB" id="424551at2759"/>
<evidence type="ECO:0000259" key="12">
    <source>
        <dbReference type="PROSITE" id="PS51186"/>
    </source>
</evidence>